<reference evidence="2 3" key="1">
    <citation type="submission" date="2020-08" db="EMBL/GenBank/DDBJ databases">
        <title>Genomic Encyclopedia of Type Strains, Phase IV (KMG-IV): sequencing the most valuable type-strain genomes for metagenomic binning, comparative biology and taxonomic classification.</title>
        <authorList>
            <person name="Goeker M."/>
        </authorList>
    </citation>
    <scope>NUCLEOTIDE SEQUENCE [LARGE SCALE GENOMIC DNA]</scope>
    <source>
        <strain evidence="2 3">DSM 15895</strain>
    </source>
</reference>
<dbReference type="Pfam" id="PF14024">
    <property type="entry name" value="DUF4240"/>
    <property type="match status" value="1"/>
</dbReference>
<evidence type="ECO:0000313" key="2">
    <source>
        <dbReference type="EMBL" id="MBB5181125.1"/>
    </source>
</evidence>
<organism evidence="2 3">
    <name type="scientific">Planococcus koreensis</name>
    <dbReference type="NCBI Taxonomy" id="112331"/>
    <lineage>
        <taxon>Bacteria</taxon>
        <taxon>Bacillati</taxon>
        <taxon>Bacillota</taxon>
        <taxon>Bacilli</taxon>
        <taxon>Bacillales</taxon>
        <taxon>Caryophanaceae</taxon>
        <taxon>Planococcus</taxon>
    </lineage>
</organism>
<dbReference type="AlphaFoldDB" id="A0A7W8CT38"/>
<keyword evidence="3" id="KW-1185">Reference proteome</keyword>
<dbReference type="InterPro" id="IPR025334">
    <property type="entry name" value="DUF4240"/>
</dbReference>
<evidence type="ECO:0000259" key="1">
    <source>
        <dbReference type="Pfam" id="PF14024"/>
    </source>
</evidence>
<name>A0A7W8CT38_9BACL</name>
<dbReference type="Proteomes" id="UP000525923">
    <property type="component" value="Unassembled WGS sequence"/>
</dbReference>
<proteinExistence type="predicted"/>
<protein>
    <recommendedName>
        <fullName evidence="1">DUF4240 domain-containing protein</fullName>
    </recommendedName>
</protein>
<dbReference type="Gene3D" id="2.20.140.10">
    <property type="entry name" value="WGR domain"/>
    <property type="match status" value="1"/>
</dbReference>
<gene>
    <name evidence="2" type="ORF">HNQ44_002590</name>
</gene>
<dbReference type="EMBL" id="JACHHE010000007">
    <property type="protein sequence ID" value="MBB5181125.1"/>
    <property type="molecule type" value="Genomic_DNA"/>
</dbReference>
<evidence type="ECO:0000313" key="3">
    <source>
        <dbReference type="Proteomes" id="UP000525923"/>
    </source>
</evidence>
<comment type="caution">
    <text evidence="2">The sequence shown here is derived from an EMBL/GenBank/DDBJ whole genome shotgun (WGS) entry which is preliminary data.</text>
</comment>
<feature type="domain" description="DUF4240" evidence="1">
    <location>
        <begin position="46"/>
        <end position="171"/>
    </location>
</feature>
<sequence length="226" mass="26780">MGSVNSREFATEELCRKEAHKLIESKFKKGYREIEEEEEGVQTASMPEETFWELLALAHKKGEDWEEQLEWLVAKLSKRPVNDIIQFDFHFNQNYYRSYTSGLWAAAYIIMGGCSDDAFDYFRAWLLFLGKEPYEAAIRNPESVIPYLKEWDTDIFEFEDFLYTASLAFEEKTEMDQEAYLDLYWKLSGDDYEQPDMEFDWDEDDEEGLKKKFPVLWEVYGANPLG</sequence>
<accession>A0A7W8CT38</accession>